<dbReference type="NCBIfam" id="TIGR03083">
    <property type="entry name" value="maleylpyruvate isomerase family mycothiol-dependent enzyme"/>
    <property type="match status" value="1"/>
</dbReference>
<dbReference type="OrthoDB" id="3671213at2"/>
<dbReference type="GO" id="GO:0005886">
    <property type="term" value="C:plasma membrane"/>
    <property type="evidence" value="ECO:0007669"/>
    <property type="project" value="TreeGrafter"/>
</dbReference>
<keyword evidence="4" id="KW-1185">Reference proteome</keyword>
<feature type="domain" description="MDMPI C-terminal" evidence="1">
    <location>
        <begin position="147"/>
        <end position="234"/>
    </location>
</feature>
<evidence type="ECO:0000259" key="1">
    <source>
        <dbReference type="Pfam" id="PF07398"/>
    </source>
</evidence>
<reference evidence="3 4" key="1">
    <citation type="submission" date="2019-06" db="EMBL/GenBank/DDBJ databases">
        <title>Sequencing the genomes of 1000 actinobacteria strains.</title>
        <authorList>
            <person name="Klenk H.-P."/>
        </authorList>
    </citation>
    <scope>NUCLEOTIDE SEQUENCE [LARGE SCALE GENOMIC DNA]</scope>
    <source>
        <strain evidence="3 4">DSM 18082</strain>
    </source>
</reference>
<dbReference type="GO" id="GO:0046872">
    <property type="term" value="F:metal ion binding"/>
    <property type="evidence" value="ECO:0007669"/>
    <property type="project" value="InterPro"/>
</dbReference>
<dbReference type="InterPro" id="IPR034660">
    <property type="entry name" value="DinB/YfiT-like"/>
</dbReference>
<evidence type="ECO:0000313" key="4">
    <source>
        <dbReference type="Proteomes" id="UP000319514"/>
    </source>
</evidence>
<dbReference type="RefSeq" id="WP_141788353.1">
    <property type="nucleotide sequence ID" value="NZ_BAAAKX010000021.1"/>
</dbReference>
<protein>
    <submittedName>
        <fullName evidence="3">Uncharacterized protein (TIGR03083 family)</fullName>
    </submittedName>
</protein>
<dbReference type="EMBL" id="VFOQ01000001">
    <property type="protein sequence ID" value="TQL60456.1"/>
    <property type="molecule type" value="Genomic_DNA"/>
</dbReference>
<evidence type="ECO:0000313" key="3">
    <source>
        <dbReference type="EMBL" id="TQL60456.1"/>
    </source>
</evidence>
<dbReference type="PANTHER" id="PTHR40758:SF1">
    <property type="entry name" value="CONSERVED PROTEIN"/>
    <property type="match status" value="1"/>
</dbReference>
<organism evidence="3 4">
    <name type="scientific">Oryzihumus leptocrescens</name>
    <dbReference type="NCBI Taxonomy" id="297536"/>
    <lineage>
        <taxon>Bacteria</taxon>
        <taxon>Bacillati</taxon>
        <taxon>Actinomycetota</taxon>
        <taxon>Actinomycetes</taxon>
        <taxon>Micrococcales</taxon>
        <taxon>Intrasporangiaceae</taxon>
        <taxon>Oryzihumus</taxon>
    </lineage>
</organism>
<dbReference type="InterPro" id="IPR017517">
    <property type="entry name" value="Maleyloyr_isom"/>
</dbReference>
<name>A0A542ZJC9_9MICO</name>
<accession>A0A542ZJC9</accession>
<dbReference type="SUPFAM" id="SSF109854">
    <property type="entry name" value="DinB/YfiT-like putative metalloenzymes"/>
    <property type="match status" value="1"/>
</dbReference>
<gene>
    <name evidence="3" type="ORF">FB474_1851</name>
</gene>
<dbReference type="Pfam" id="PF07398">
    <property type="entry name" value="MDMPI_C"/>
    <property type="match status" value="1"/>
</dbReference>
<dbReference type="AlphaFoldDB" id="A0A542ZJC9"/>
<proteinExistence type="predicted"/>
<dbReference type="InterPro" id="IPR010872">
    <property type="entry name" value="MDMPI_C-term_domain"/>
</dbReference>
<dbReference type="Proteomes" id="UP000319514">
    <property type="component" value="Unassembled WGS sequence"/>
</dbReference>
<evidence type="ECO:0000259" key="2">
    <source>
        <dbReference type="Pfam" id="PF11716"/>
    </source>
</evidence>
<sequence>MSELYPYGLAARRYREVLEEDFARLRSVAPRALDRPVPECEGWVGADVLRHTALVYLHKVETMRRGDWPDPWPPEGIEEAEPLGLIVDAHGQLVAELDARDPAEHARTWWPPDQSVGFWVRRMAHETSVHRRDVESAAGEGTPIAADLAVDGVDEVLTIMLAGDWSDAPVGTASGAAVVVSSGGHDWEVTLGPGHVDVLRGATGGAVATVAGEPSEVLLWLWGRGPRPAVSGEEAMVTELRERLALATR</sequence>
<dbReference type="InterPro" id="IPR024344">
    <property type="entry name" value="MDMPI_metal-binding"/>
</dbReference>
<dbReference type="Pfam" id="PF11716">
    <property type="entry name" value="MDMPI_N"/>
    <property type="match status" value="1"/>
</dbReference>
<dbReference type="PANTHER" id="PTHR40758">
    <property type="entry name" value="CONSERVED PROTEIN"/>
    <property type="match status" value="1"/>
</dbReference>
<feature type="domain" description="Mycothiol-dependent maleylpyruvate isomerase metal-binding" evidence="2">
    <location>
        <begin position="21"/>
        <end position="134"/>
    </location>
</feature>
<comment type="caution">
    <text evidence="3">The sequence shown here is derived from an EMBL/GenBank/DDBJ whole genome shotgun (WGS) entry which is preliminary data.</text>
</comment>